<dbReference type="OrthoDB" id="2961601at2759"/>
<dbReference type="InterPro" id="IPR036047">
    <property type="entry name" value="F-box-like_dom_sf"/>
</dbReference>
<accession>A0A550D0I4</accession>
<evidence type="ECO:0000313" key="2">
    <source>
        <dbReference type="Proteomes" id="UP000320762"/>
    </source>
</evidence>
<dbReference type="EMBL" id="VDMD01000001">
    <property type="protein sequence ID" value="TRM70542.1"/>
    <property type="molecule type" value="Genomic_DNA"/>
</dbReference>
<name>A0A550D0I4_9AGAR</name>
<dbReference type="Proteomes" id="UP000320762">
    <property type="component" value="Unassembled WGS sequence"/>
</dbReference>
<dbReference type="Gene3D" id="1.20.1280.50">
    <property type="match status" value="1"/>
</dbReference>
<organism evidence="1 2">
    <name type="scientific">Schizophyllum amplum</name>
    <dbReference type="NCBI Taxonomy" id="97359"/>
    <lineage>
        <taxon>Eukaryota</taxon>
        <taxon>Fungi</taxon>
        <taxon>Dikarya</taxon>
        <taxon>Basidiomycota</taxon>
        <taxon>Agaricomycotina</taxon>
        <taxon>Agaricomycetes</taxon>
        <taxon>Agaricomycetidae</taxon>
        <taxon>Agaricales</taxon>
        <taxon>Schizophyllaceae</taxon>
        <taxon>Schizophyllum</taxon>
    </lineage>
</organism>
<protein>
    <submittedName>
        <fullName evidence="1">Uncharacterized protein</fullName>
    </submittedName>
</protein>
<reference evidence="1 2" key="1">
    <citation type="journal article" date="2019" name="New Phytol.">
        <title>Comparative genomics reveals unique wood-decay strategies and fruiting body development in the Schizophyllaceae.</title>
        <authorList>
            <person name="Almasi E."/>
            <person name="Sahu N."/>
            <person name="Krizsan K."/>
            <person name="Balint B."/>
            <person name="Kovacs G.M."/>
            <person name="Kiss B."/>
            <person name="Cseklye J."/>
            <person name="Drula E."/>
            <person name="Henrissat B."/>
            <person name="Nagy I."/>
            <person name="Chovatia M."/>
            <person name="Adam C."/>
            <person name="LaButti K."/>
            <person name="Lipzen A."/>
            <person name="Riley R."/>
            <person name="Grigoriev I.V."/>
            <person name="Nagy L.G."/>
        </authorList>
    </citation>
    <scope>NUCLEOTIDE SEQUENCE [LARGE SCALE GENOMIC DNA]</scope>
    <source>
        <strain evidence="1 2">NL-1724</strain>
    </source>
</reference>
<evidence type="ECO:0000313" key="1">
    <source>
        <dbReference type="EMBL" id="TRM70542.1"/>
    </source>
</evidence>
<dbReference type="AlphaFoldDB" id="A0A550D0I4"/>
<dbReference type="SUPFAM" id="SSF81383">
    <property type="entry name" value="F-box domain"/>
    <property type="match status" value="1"/>
</dbReference>
<sequence>MLPDGPIIPRSPSLAGIEDLRRGYTPSTHEARKLIEENTKQLLSEQELIDAELERLSARRRDISRELEINQALLAPVRKLFPELLSEVFKHAVQGSSTWTRFSLCVLCGVCTTWRAAARDTPLLWTSIDLDYIIDMDDPILHLQVQLSAQLPLRVYRWRNSTAGRISPEAFFDALSDTDASRVEEIEIEYSGDKLSKMRARNFSRLLVAEVSIVDSCASGALGFLASAPALRDLCIAVGYPCSNDEVLLGSPVPAVPNFQCVTRLTLGINNDLPVSAFVSVLSQLAPTLNDLIIVSNEVSNWEEAERAVTFEMPVLCTVELEAYTHKVLTYITAPVLHTVTLNGDDLCLAEEDPTESLFDLLSRSRPPLRSFTLRDPMQGSADTLLNCIERMAGLQRLCMEDNKYRATSSPRMVAVLEQLICDDKKPPMLPELRSLSVQFEGRYRVSSHGRADVVAPLSQVRLSRKEPRVCAGQAVVALEEYNGPAL</sequence>
<gene>
    <name evidence="1" type="ORF">BD626DRAFT_564162</name>
</gene>
<proteinExistence type="predicted"/>
<keyword evidence="2" id="KW-1185">Reference proteome</keyword>
<dbReference type="STRING" id="97359.A0A550D0I4"/>
<comment type="caution">
    <text evidence="1">The sequence shown here is derived from an EMBL/GenBank/DDBJ whole genome shotgun (WGS) entry which is preliminary data.</text>
</comment>